<evidence type="ECO:0000313" key="2">
    <source>
        <dbReference type="EMBL" id="KAK7757290.1"/>
    </source>
</evidence>
<feature type="compositionally biased region" description="Acidic residues" evidence="1">
    <location>
        <begin position="242"/>
        <end position="274"/>
    </location>
</feature>
<gene>
    <name evidence="2" type="ORF">SLS62_000840</name>
</gene>
<feature type="compositionally biased region" description="Low complexity" evidence="1">
    <location>
        <begin position="39"/>
        <end position="53"/>
    </location>
</feature>
<feature type="region of interest" description="Disordered" evidence="1">
    <location>
        <begin position="169"/>
        <end position="363"/>
    </location>
</feature>
<feature type="region of interest" description="Disordered" evidence="1">
    <location>
        <begin position="27"/>
        <end position="153"/>
    </location>
</feature>
<feature type="compositionally biased region" description="Low complexity" evidence="1">
    <location>
        <begin position="229"/>
        <end position="241"/>
    </location>
</feature>
<proteinExistence type="predicted"/>
<name>A0AAN9UXC3_9PEZI</name>
<protein>
    <submittedName>
        <fullName evidence="2">Uncharacterized protein</fullName>
    </submittedName>
</protein>
<sequence>MATVRSYKDTVPRFEELIQQRREAFQTADSIVPSKSGRASSQAANVAAEQAASDESRSVSPARPSALEGFAQRLLSELGSPSPSNSPRRPKEASRSSRSLSTPTKPLPQKPLPTPPKEFPLNLENPSQSKFIRPASEAGPRDESALPGRTSPFRAAATFAAEDQEILSRRVGLPTPAVQKVAPIPLDLKKAGGGGANVTEEGAGSIAEDTEDKETADDKKEQPGEEQVEGQQVGEQQVSEEQVSEEQVSEEQVSEEQVGEEQVGEEQVGEEQVGEEQPRGEVFEEGQQAKEEGSKEEEGEAAAGGAVEAETVETGDAEAGAVEGGAAESETPAGDAASGETAEVKVEAVESSETDVPDLSGTKTTSVSHLLTNAIIFQTFLFELASLVQVRAGLFNEVKFA</sequence>
<feature type="compositionally biased region" description="Basic and acidic residues" evidence="1">
    <location>
        <begin position="276"/>
        <end position="293"/>
    </location>
</feature>
<evidence type="ECO:0000256" key="1">
    <source>
        <dbReference type="SAM" id="MobiDB-lite"/>
    </source>
</evidence>
<dbReference type="Proteomes" id="UP001320420">
    <property type="component" value="Unassembled WGS sequence"/>
</dbReference>
<evidence type="ECO:0000313" key="3">
    <source>
        <dbReference type="Proteomes" id="UP001320420"/>
    </source>
</evidence>
<organism evidence="2 3">
    <name type="scientific">Diatrype stigma</name>
    <dbReference type="NCBI Taxonomy" id="117547"/>
    <lineage>
        <taxon>Eukaryota</taxon>
        <taxon>Fungi</taxon>
        <taxon>Dikarya</taxon>
        <taxon>Ascomycota</taxon>
        <taxon>Pezizomycotina</taxon>
        <taxon>Sordariomycetes</taxon>
        <taxon>Xylariomycetidae</taxon>
        <taxon>Xylariales</taxon>
        <taxon>Diatrypaceae</taxon>
        <taxon>Diatrype</taxon>
    </lineage>
</organism>
<keyword evidence="3" id="KW-1185">Reference proteome</keyword>
<feature type="compositionally biased region" description="Low complexity" evidence="1">
    <location>
        <begin position="317"/>
        <end position="330"/>
    </location>
</feature>
<reference evidence="2 3" key="1">
    <citation type="submission" date="2024-02" db="EMBL/GenBank/DDBJ databases">
        <title>De novo assembly and annotation of 12 fungi associated with fruit tree decline syndrome in Ontario, Canada.</title>
        <authorList>
            <person name="Sulman M."/>
            <person name="Ellouze W."/>
            <person name="Ilyukhin E."/>
        </authorList>
    </citation>
    <scope>NUCLEOTIDE SEQUENCE [LARGE SCALE GENOMIC DNA]</scope>
    <source>
        <strain evidence="2 3">M11/M66-122</strain>
    </source>
</reference>
<dbReference type="EMBL" id="JAKJXP020000003">
    <property type="protein sequence ID" value="KAK7757290.1"/>
    <property type="molecule type" value="Genomic_DNA"/>
</dbReference>
<accession>A0AAN9UXC3</accession>
<feature type="compositionally biased region" description="Pro residues" evidence="1">
    <location>
        <begin position="105"/>
        <end position="118"/>
    </location>
</feature>
<comment type="caution">
    <text evidence="2">The sequence shown here is derived from an EMBL/GenBank/DDBJ whole genome shotgun (WGS) entry which is preliminary data.</text>
</comment>
<dbReference type="AlphaFoldDB" id="A0AAN9UXC3"/>